<gene>
    <name evidence="1" type="ORF">GPJ81_11900</name>
</gene>
<keyword evidence="2" id="KW-1185">Reference proteome</keyword>
<evidence type="ECO:0000313" key="1">
    <source>
        <dbReference type="EMBL" id="QGW77355.1"/>
    </source>
</evidence>
<name>A0A6I6HC45_9PSED</name>
<dbReference type="Proteomes" id="UP000426235">
    <property type="component" value="Chromosome"/>
</dbReference>
<sequence length="402" mass="44236">MPTPIDVSDRPLGSVSDPGRYLLNLTGSHSHTLNQEAGRGNLIIGPASMGKKADLHVAPEQAISWSAFDPFSTPAGSPWPRYIRYFGNDSGFFGWSQQRRIESFLWAPAFAQRRSVDASAAKIAALQIRLEQVSGHLDLMLPKDGQLDLVGDLSRFTAAGNLPHSLSLAPTLSRRHSGTPYTLPELGLLHDVPSLSLNSSPLGQAISLKALERFSQLDSLALHGSFTDWAALAKLPRLKRLEIRFAPDLTGLPSLDIWPELDMFIAYNVDEAGGKLLKAQMKARGKVRAWNDYASVSKLRKVEWWQSQFARPFAGWGSRLAKAANAAYDAAVDALEKAQSAQAAKAAITAFATHFNTMKGIETTEREDLGEAVWQLSQLDRVASLNVTEEQVQRWFDEARNY</sequence>
<proteinExistence type="predicted"/>
<reference evidence="1" key="1">
    <citation type="submission" date="2019-12" db="EMBL/GenBank/DDBJ databases">
        <title>Hybrid Genome Assemblies of two High G+C Isolates from Undergraduate Microbiology Courses.</title>
        <authorList>
            <person name="Ne Ville C.J."/>
            <person name="Enright D."/>
            <person name="Hernandez I."/>
            <person name="Dodsworth J."/>
            <person name="Orwin P.M."/>
        </authorList>
    </citation>
    <scope>NUCLEOTIDE SEQUENCE [LARGE SCALE GENOMIC DNA]</scope>
    <source>
        <strain evidence="1">Neo</strain>
    </source>
</reference>
<dbReference type="RefSeq" id="WP_157192353.1">
    <property type="nucleotide sequence ID" value="NZ_CP046621.1"/>
</dbReference>
<organism evidence="1 2">
    <name type="scientific">Pseudomonas alkylphenolica</name>
    <dbReference type="NCBI Taxonomy" id="237609"/>
    <lineage>
        <taxon>Bacteria</taxon>
        <taxon>Pseudomonadati</taxon>
        <taxon>Pseudomonadota</taxon>
        <taxon>Gammaproteobacteria</taxon>
        <taxon>Pseudomonadales</taxon>
        <taxon>Pseudomonadaceae</taxon>
        <taxon>Pseudomonas</taxon>
    </lineage>
</organism>
<dbReference type="AlphaFoldDB" id="A0A6I6HC45"/>
<accession>A0A6I6HC45</accession>
<evidence type="ECO:0000313" key="2">
    <source>
        <dbReference type="Proteomes" id="UP000426235"/>
    </source>
</evidence>
<protein>
    <submittedName>
        <fullName evidence="1">Uncharacterized protein</fullName>
    </submittedName>
</protein>
<dbReference type="EMBL" id="CP046621">
    <property type="protein sequence ID" value="QGW77355.1"/>
    <property type="molecule type" value="Genomic_DNA"/>
</dbReference>